<evidence type="ECO:0000313" key="1">
    <source>
        <dbReference type="EMBL" id="MEQ2525137.1"/>
    </source>
</evidence>
<proteinExistence type="predicted"/>
<gene>
    <name evidence="1" type="ORF">WMO40_00375</name>
</gene>
<comment type="caution">
    <text evidence="1">The sequence shown here is derived from an EMBL/GenBank/DDBJ whole genome shotgun (WGS) entry which is preliminary data.</text>
</comment>
<name>A0ACC6S5A1_9BACI</name>
<sequence length="312" mass="36377">MSKLVVEDHPILLSPKLAEMVGLNEAIFIQQLHYWQTTSKHVHDGHKWVYNSYESWQEQFPFWSHTTIRRIVARLEKAELIITGNYNIYKNDKTKWYRLNYDLIERRCAEYPDRQNREKKIRLPELSKRTEEPETLPERSIPAEQPEVLSEVPDQSEHQQEPNWSTSPSILNQALPETTSEITQEKKSEEEDIGACTQENPFTFFEKNGFGTIGGYISDRISAWCQDLSDELVLEAMKQAVEYGGKNWKYVEAILRYWADRGYQTVKDVHAGQLAFKERLSKNLYRGLAPAPMGRDIPRNSDYDIDAGESDE</sequence>
<dbReference type="EMBL" id="JBBMEW010000001">
    <property type="protein sequence ID" value="MEQ2525137.1"/>
    <property type="molecule type" value="Genomic_DNA"/>
</dbReference>
<keyword evidence="2" id="KW-1185">Reference proteome</keyword>
<protein>
    <submittedName>
        <fullName evidence="1">DnaD domain protein</fullName>
    </submittedName>
</protein>
<reference evidence="1" key="1">
    <citation type="submission" date="2024-03" db="EMBL/GenBank/DDBJ databases">
        <title>Human intestinal bacterial collection.</title>
        <authorList>
            <person name="Pauvert C."/>
            <person name="Hitch T.C.A."/>
            <person name="Clavel T."/>
        </authorList>
    </citation>
    <scope>NUCLEOTIDE SEQUENCE</scope>
    <source>
        <strain evidence="1">CLA-AA-H227</strain>
    </source>
</reference>
<accession>A0ACC6S5A1</accession>
<dbReference type="Proteomes" id="UP001439875">
    <property type="component" value="Unassembled WGS sequence"/>
</dbReference>
<evidence type="ECO:0000313" key="2">
    <source>
        <dbReference type="Proteomes" id="UP001439875"/>
    </source>
</evidence>
<organism evidence="1 2">
    <name type="scientific">Robertmurraya yapensis</name>
    <name type="common">ex Hitch et al 2024</name>
    <dbReference type="NCBI Taxonomy" id="3133160"/>
    <lineage>
        <taxon>Bacteria</taxon>
        <taxon>Bacillati</taxon>
        <taxon>Bacillota</taxon>
        <taxon>Bacilli</taxon>
        <taxon>Bacillales</taxon>
        <taxon>Bacillaceae</taxon>
        <taxon>Robertmurraya</taxon>
    </lineage>
</organism>